<dbReference type="InterPro" id="IPR017979">
    <property type="entry name" value="GPCR_3_CS"/>
</dbReference>
<evidence type="ECO:0000313" key="14">
    <source>
        <dbReference type="Ensembl" id="ENSPMRP00000022731.1"/>
    </source>
</evidence>
<proteinExistence type="inferred from homology"/>
<dbReference type="GeneTree" id="ENSGT00950000182788"/>
<organism evidence="14 15">
    <name type="scientific">Podarcis muralis</name>
    <name type="common">Wall lizard</name>
    <name type="synonym">Lacerta muralis</name>
    <dbReference type="NCBI Taxonomy" id="64176"/>
    <lineage>
        <taxon>Eukaryota</taxon>
        <taxon>Metazoa</taxon>
        <taxon>Chordata</taxon>
        <taxon>Craniata</taxon>
        <taxon>Vertebrata</taxon>
        <taxon>Euteleostomi</taxon>
        <taxon>Lepidosauria</taxon>
        <taxon>Squamata</taxon>
        <taxon>Bifurcata</taxon>
        <taxon>Unidentata</taxon>
        <taxon>Episquamata</taxon>
        <taxon>Laterata</taxon>
        <taxon>Lacertibaenia</taxon>
        <taxon>Lacertidae</taxon>
        <taxon>Podarcis</taxon>
    </lineage>
</organism>
<evidence type="ECO:0000256" key="9">
    <source>
        <dbReference type="ARBA" id="ARBA00023170"/>
    </source>
</evidence>
<evidence type="ECO:0000256" key="6">
    <source>
        <dbReference type="ARBA" id="ARBA00022989"/>
    </source>
</evidence>
<dbReference type="Pfam" id="PF01094">
    <property type="entry name" value="ANF_receptor"/>
    <property type="match status" value="1"/>
</dbReference>
<evidence type="ECO:0000256" key="11">
    <source>
        <dbReference type="ARBA" id="ARBA00023224"/>
    </source>
</evidence>
<comment type="subcellular location">
    <subcellularLocation>
        <location evidence="1">Cell membrane</location>
        <topology evidence="1">Multi-pass membrane protein</topology>
    </subcellularLocation>
</comment>
<dbReference type="PROSITE" id="PS50259">
    <property type="entry name" value="G_PROTEIN_RECEP_F3_4"/>
    <property type="match status" value="1"/>
</dbReference>
<feature type="transmembrane region" description="Helical" evidence="12">
    <location>
        <begin position="788"/>
        <end position="809"/>
    </location>
</feature>
<reference evidence="14" key="2">
    <citation type="submission" date="2025-08" db="UniProtKB">
        <authorList>
            <consortium name="Ensembl"/>
        </authorList>
    </citation>
    <scope>IDENTIFICATION</scope>
</reference>
<dbReference type="PRINTS" id="PR01535">
    <property type="entry name" value="VOMERONASL2R"/>
</dbReference>
<feature type="transmembrane region" description="Helical" evidence="12">
    <location>
        <begin position="762"/>
        <end position="782"/>
    </location>
</feature>
<comment type="similarity">
    <text evidence="2">Belongs to the G-protein coupled receptor 3 family.</text>
</comment>
<name>A0A670JEB5_PODMU</name>
<evidence type="ECO:0000256" key="4">
    <source>
        <dbReference type="ARBA" id="ARBA00022692"/>
    </source>
</evidence>
<evidence type="ECO:0000259" key="13">
    <source>
        <dbReference type="PROSITE" id="PS50259"/>
    </source>
</evidence>
<dbReference type="FunFam" id="2.10.50.30:FF:000002">
    <property type="entry name" value="Vomeronasal 2 receptor, h1"/>
    <property type="match status" value="1"/>
</dbReference>
<dbReference type="Gene3D" id="2.10.50.30">
    <property type="entry name" value="GPCR, family 3, nine cysteines domain"/>
    <property type="match status" value="1"/>
</dbReference>
<dbReference type="AlphaFoldDB" id="A0A670JEB5"/>
<keyword evidence="11" id="KW-0807">Transducer</keyword>
<dbReference type="InterPro" id="IPR000337">
    <property type="entry name" value="GPCR_3"/>
</dbReference>
<evidence type="ECO:0000256" key="12">
    <source>
        <dbReference type="SAM" id="Phobius"/>
    </source>
</evidence>
<feature type="transmembrane region" description="Helical" evidence="12">
    <location>
        <begin position="638"/>
        <end position="662"/>
    </location>
</feature>
<keyword evidence="8 12" id="KW-0472">Membrane</keyword>
<dbReference type="Proteomes" id="UP000472272">
    <property type="component" value="Chromosome 13"/>
</dbReference>
<reference evidence="14 15" key="1">
    <citation type="journal article" date="2019" name="Proc. Natl. Acad. Sci. U.S.A.">
        <title>Regulatory changes in pterin and carotenoid genes underlie balanced color polymorphisms in the wall lizard.</title>
        <authorList>
            <person name="Andrade P."/>
            <person name="Pinho C."/>
            <person name="Perez I de Lanuza G."/>
            <person name="Afonso S."/>
            <person name="Brejcha J."/>
            <person name="Rubin C.J."/>
            <person name="Wallerman O."/>
            <person name="Pereira P."/>
            <person name="Sabatino S.J."/>
            <person name="Bellati A."/>
            <person name="Pellitteri-Rosa D."/>
            <person name="Bosakova Z."/>
            <person name="Bunikis I."/>
            <person name="Carretero M.A."/>
            <person name="Feiner N."/>
            <person name="Marsik P."/>
            <person name="Pauperio F."/>
            <person name="Salvi D."/>
            <person name="Soler L."/>
            <person name="While G.M."/>
            <person name="Uller T."/>
            <person name="Font E."/>
            <person name="Andersson L."/>
            <person name="Carneiro M."/>
        </authorList>
    </citation>
    <scope>NUCLEOTIDE SEQUENCE</scope>
</reference>
<dbReference type="InterPro" id="IPR028082">
    <property type="entry name" value="Peripla_BP_I"/>
</dbReference>
<feature type="transmembrane region" description="Helical" evidence="12">
    <location>
        <begin position="727"/>
        <end position="750"/>
    </location>
</feature>
<dbReference type="OMA" id="DQEICTG"/>
<evidence type="ECO:0000256" key="7">
    <source>
        <dbReference type="ARBA" id="ARBA00023040"/>
    </source>
</evidence>
<keyword evidence="5" id="KW-0732">Signal</keyword>
<keyword evidence="7" id="KW-0297">G-protein coupled receptor</keyword>
<dbReference type="SUPFAM" id="SSF53822">
    <property type="entry name" value="Periplasmic binding protein-like I"/>
    <property type="match status" value="1"/>
</dbReference>
<reference evidence="14" key="3">
    <citation type="submission" date="2025-09" db="UniProtKB">
        <authorList>
            <consortium name="Ensembl"/>
        </authorList>
    </citation>
    <scope>IDENTIFICATION</scope>
</reference>
<dbReference type="InterPro" id="IPR038550">
    <property type="entry name" value="GPCR_3_9-Cys_sf"/>
</dbReference>
<dbReference type="InterPro" id="IPR017978">
    <property type="entry name" value="GPCR_3_C"/>
</dbReference>
<dbReference type="InterPro" id="IPR001828">
    <property type="entry name" value="ANF_lig-bd_rcpt"/>
</dbReference>
<feature type="transmembrane region" description="Helical" evidence="12">
    <location>
        <begin position="568"/>
        <end position="588"/>
    </location>
</feature>
<dbReference type="InterPro" id="IPR000068">
    <property type="entry name" value="GPCR_3_Ca_sens_rcpt-rel"/>
</dbReference>
<keyword evidence="6 12" id="KW-1133">Transmembrane helix</keyword>
<evidence type="ECO:0000256" key="8">
    <source>
        <dbReference type="ARBA" id="ARBA00023136"/>
    </source>
</evidence>
<dbReference type="InterPro" id="IPR004073">
    <property type="entry name" value="GPCR_3_vmron_rcpt_2"/>
</dbReference>
<feature type="domain" description="G-protein coupled receptors family 3 profile" evidence="13">
    <location>
        <begin position="568"/>
        <end position="832"/>
    </location>
</feature>
<keyword evidence="9" id="KW-0675">Receptor</keyword>
<evidence type="ECO:0000256" key="3">
    <source>
        <dbReference type="ARBA" id="ARBA00022475"/>
    </source>
</evidence>
<feature type="transmembrane region" description="Helical" evidence="12">
    <location>
        <begin position="683"/>
        <end position="701"/>
    </location>
</feature>
<dbReference type="InterPro" id="IPR011500">
    <property type="entry name" value="GPCR_3_9-Cys_dom"/>
</dbReference>
<dbReference type="GO" id="GO:0004930">
    <property type="term" value="F:G protein-coupled receptor activity"/>
    <property type="evidence" value="ECO:0007669"/>
    <property type="project" value="UniProtKB-KW"/>
</dbReference>
<evidence type="ECO:0000313" key="15">
    <source>
        <dbReference type="Proteomes" id="UP000472272"/>
    </source>
</evidence>
<keyword evidence="15" id="KW-1185">Reference proteome</keyword>
<evidence type="ECO:0000256" key="5">
    <source>
        <dbReference type="ARBA" id="ARBA00022729"/>
    </source>
</evidence>
<dbReference type="PRINTS" id="PR00248">
    <property type="entry name" value="GPCRMGR"/>
</dbReference>
<sequence>MWYKIMEKILDNVGYDVDCNSHPSVVTKNYQHVLALAFAVKEINGNSQILPNTTLGFHIFDCYFVAKGTYHATLLLTSTTERFVPNYKCDTQNNLIAVIGGLDPLTSLHAATVLDIYKIPQVYQSLCCLTYGPAPIMHDKTPGLSFYQMVPQEALQYEGILSLLLHFRWTWIGLLMMDLENGEQFVQKVVPMFSSSGICFAIIERVPKLTFITEAKDLLQECAKIHDKVMRSKANVIILYGESYAMLFFRWFPYLSEEEEMGEEARGKVWIMTAQMELTSVVYQRTWDTQIIHGALSFAIHSNSLPEFHKFLEHISPSTTNGDYFIKDFWQQAFACVFPSTVTNGVDQEICTGEENLEMLPTPFFEMSMTGHSYCIYNAVYAMAHAVHAMISSRLNSRFMVDNRKLPFQNPQLWQVMSAGDKVSFNQKGELEAGLDIINWVVSPNQSFHKVKVGRMDPQTSSNQLFTFHEDTITWHKWFNQVQLNCSYFESSARPISLCSEKCNPGSSKKVKEGEPFCCYDCIPCPEGKISDQTGNDCSTCSDQTYPNKNHDLCIPKEISFLSFEEPVGISLALSALSCSLVTVLVLLTFVKNHNTPIVKANNRDLTYTLLLSLLLCFLSALLFIGQPQKVNCLLRQTAFGIIFSVAVSCVLAKTLTVVLAFMATKPGSRMRKWVGKRLANSIVLSCSLIQGGICIVWLAISPPLPEADIHSMAEQIILGCNEGSVTMFYCVLGFIGFLAIASFTLAFLARKLPDTFNEAKFITFSMLVFCSVWLSFVPTYLSTKGKYMIAVEIFSILASSAGLLACIFSPKCYIILLKPELNKREQLIRRTD</sequence>
<accession>A0A670JEB5</accession>
<dbReference type="Gene3D" id="3.40.50.2300">
    <property type="match status" value="2"/>
</dbReference>
<keyword evidence="4 12" id="KW-0812">Transmembrane</keyword>
<protein>
    <recommendedName>
        <fullName evidence="13">G-protein coupled receptors family 3 profile domain-containing protein</fullName>
    </recommendedName>
</protein>
<keyword evidence="10" id="KW-0325">Glycoprotein</keyword>
<feature type="transmembrane region" description="Helical" evidence="12">
    <location>
        <begin position="608"/>
        <end position="626"/>
    </location>
</feature>
<dbReference type="GO" id="GO:0005886">
    <property type="term" value="C:plasma membrane"/>
    <property type="evidence" value="ECO:0007669"/>
    <property type="project" value="UniProtKB-SubCell"/>
</dbReference>
<dbReference type="Pfam" id="PF07562">
    <property type="entry name" value="NCD3G"/>
    <property type="match status" value="1"/>
</dbReference>
<evidence type="ECO:0000256" key="2">
    <source>
        <dbReference type="ARBA" id="ARBA00007242"/>
    </source>
</evidence>
<keyword evidence="3" id="KW-1003">Cell membrane</keyword>
<dbReference type="FunFam" id="3.40.50.2300:FF:000024">
    <property type="entry name" value="Vomeronasal 2, receptor 73"/>
    <property type="match status" value="1"/>
</dbReference>
<dbReference type="Pfam" id="PF00003">
    <property type="entry name" value="7tm_3"/>
    <property type="match status" value="1"/>
</dbReference>
<dbReference type="PROSITE" id="PS00981">
    <property type="entry name" value="G_PROTEIN_RECEP_F3_3"/>
    <property type="match status" value="1"/>
</dbReference>
<evidence type="ECO:0000256" key="10">
    <source>
        <dbReference type="ARBA" id="ARBA00023180"/>
    </source>
</evidence>
<dbReference type="CDD" id="cd15283">
    <property type="entry name" value="7tmC_V2R_pheromone"/>
    <property type="match status" value="1"/>
</dbReference>
<dbReference type="PANTHER" id="PTHR24061">
    <property type="entry name" value="CALCIUM-SENSING RECEPTOR-RELATED"/>
    <property type="match status" value="1"/>
</dbReference>
<dbReference type="Ensembl" id="ENSPMRT00000024156.1">
    <property type="protein sequence ID" value="ENSPMRP00000022731.1"/>
    <property type="gene ID" value="ENSPMRG00000014762.1"/>
</dbReference>
<dbReference type="PANTHER" id="PTHR24061:SF599">
    <property type="entry name" value="G-PROTEIN COUPLED RECEPTORS FAMILY 3 PROFILE DOMAIN-CONTAINING PROTEIN"/>
    <property type="match status" value="1"/>
</dbReference>
<evidence type="ECO:0000256" key="1">
    <source>
        <dbReference type="ARBA" id="ARBA00004651"/>
    </source>
</evidence>